<dbReference type="SMART" id="SM01133">
    <property type="entry name" value="DeoC"/>
    <property type="match status" value="1"/>
</dbReference>
<accession>A0A8J7DYZ9</accession>
<evidence type="ECO:0000256" key="5">
    <source>
        <dbReference type="ARBA" id="ARBA00048791"/>
    </source>
</evidence>
<sequence>MAIDHPEIDLAAYIDLAALQPNATPEQIQQCCTQAMRYDFPAVCVYPSAVKQAAELLHGRRTAVCTVIGFPSGATTPTVKLYEATEAVERGATELDVVINLGWLQAGYTEKIYREMAAICEETGQTVKAILETALLTDTQKRLAAEICMDAGVAFLKTSTGWFGGVTVADVGLLQSITKGRVGIKASGGIRTAEQAVELIVAGATRLGTSRGRELLEQRERKERDKLRE</sequence>
<dbReference type="GO" id="GO:0009264">
    <property type="term" value="P:deoxyribonucleotide catabolic process"/>
    <property type="evidence" value="ECO:0007669"/>
    <property type="project" value="UniProtKB-UniRule"/>
</dbReference>
<comment type="caution">
    <text evidence="8">The sequence shown here is derived from an EMBL/GenBank/DDBJ whole genome shotgun (WGS) entry which is preliminary data.</text>
</comment>
<comment type="similarity">
    <text evidence="1 7">Belongs to the DeoC/FbaB aldolase family. DeoC type 1 subfamily.</text>
</comment>
<dbReference type="GO" id="GO:0005737">
    <property type="term" value="C:cytoplasm"/>
    <property type="evidence" value="ECO:0007669"/>
    <property type="project" value="UniProtKB-SubCell"/>
</dbReference>
<comment type="catalytic activity">
    <reaction evidence="5 7">
        <text>2-deoxy-D-ribose 5-phosphate = D-glyceraldehyde 3-phosphate + acetaldehyde</text>
        <dbReference type="Rhea" id="RHEA:12821"/>
        <dbReference type="ChEBI" id="CHEBI:15343"/>
        <dbReference type="ChEBI" id="CHEBI:59776"/>
        <dbReference type="ChEBI" id="CHEBI:62877"/>
        <dbReference type="EC" id="4.1.2.4"/>
    </reaction>
</comment>
<reference evidence="8" key="1">
    <citation type="submission" date="2020-10" db="EMBL/GenBank/DDBJ databases">
        <authorList>
            <person name="Castelo-Branco R."/>
            <person name="Eusebio N."/>
            <person name="Adriana R."/>
            <person name="Vieira A."/>
            <person name="Brugerolle De Fraissinette N."/>
            <person name="Rezende De Castro R."/>
            <person name="Schneider M.P."/>
            <person name="Vasconcelos V."/>
            <person name="Leao P.N."/>
        </authorList>
    </citation>
    <scope>NUCLEOTIDE SEQUENCE</scope>
    <source>
        <strain evidence="8">LEGE 07157</strain>
    </source>
</reference>
<dbReference type="AlphaFoldDB" id="A0A8J7DYZ9"/>
<evidence type="ECO:0000256" key="4">
    <source>
        <dbReference type="ARBA" id="ARBA00023270"/>
    </source>
</evidence>
<evidence type="ECO:0000256" key="1">
    <source>
        <dbReference type="ARBA" id="ARBA00010936"/>
    </source>
</evidence>
<name>A0A8J7DYZ9_9CYAN</name>
<dbReference type="InterPro" id="IPR028581">
    <property type="entry name" value="DeoC_typeI"/>
</dbReference>
<evidence type="ECO:0000256" key="2">
    <source>
        <dbReference type="ARBA" id="ARBA00022490"/>
    </source>
</evidence>
<dbReference type="PANTHER" id="PTHR10889">
    <property type="entry name" value="DEOXYRIBOSE-PHOSPHATE ALDOLASE"/>
    <property type="match status" value="1"/>
</dbReference>
<dbReference type="InterPro" id="IPR002915">
    <property type="entry name" value="DeoC/FbaB/LacD_aldolase"/>
</dbReference>
<feature type="active site" description="Proton donor/acceptor" evidence="7">
    <location>
        <position position="96"/>
    </location>
</feature>
<dbReference type="NCBIfam" id="TIGR00126">
    <property type="entry name" value="deoC"/>
    <property type="match status" value="1"/>
</dbReference>
<dbReference type="UniPathway" id="UPA00002">
    <property type="reaction ID" value="UER00468"/>
</dbReference>
<feature type="active site" description="Schiff-base intermediate with acetaldehyde" evidence="7">
    <location>
        <position position="157"/>
    </location>
</feature>
<organism evidence="8 9">
    <name type="scientific">Lusitaniella coriacea LEGE 07157</name>
    <dbReference type="NCBI Taxonomy" id="945747"/>
    <lineage>
        <taxon>Bacteria</taxon>
        <taxon>Bacillati</taxon>
        <taxon>Cyanobacteriota</taxon>
        <taxon>Cyanophyceae</taxon>
        <taxon>Spirulinales</taxon>
        <taxon>Lusitaniellaceae</taxon>
        <taxon>Lusitaniella</taxon>
    </lineage>
</organism>
<dbReference type="InterPro" id="IPR011343">
    <property type="entry name" value="DeoC"/>
</dbReference>
<dbReference type="PIRSF" id="PIRSF001357">
    <property type="entry name" value="DeoC"/>
    <property type="match status" value="1"/>
</dbReference>
<evidence type="ECO:0000256" key="7">
    <source>
        <dbReference type="HAMAP-Rule" id="MF_00114"/>
    </source>
</evidence>
<evidence type="ECO:0000313" key="9">
    <source>
        <dbReference type="Proteomes" id="UP000654482"/>
    </source>
</evidence>
<comment type="pathway">
    <text evidence="7">Carbohydrate degradation; 2-deoxy-D-ribose 1-phosphate degradation; D-glyceraldehyde 3-phosphate and acetaldehyde from 2-deoxy-alpha-D-ribose 1-phosphate: step 2/2.</text>
</comment>
<keyword evidence="2 7" id="KW-0963">Cytoplasm</keyword>
<keyword evidence="9" id="KW-1185">Reference proteome</keyword>
<proteinExistence type="inferred from homology"/>
<dbReference type="Pfam" id="PF01791">
    <property type="entry name" value="DeoC"/>
    <property type="match status" value="1"/>
</dbReference>
<keyword evidence="3 7" id="KW-0456">Lyase</keyword>
<dbReference type="GO" id="GO:0016052">
    <property type="term" value="P:carbohydrate catabolic process"/>
    <property type="evidence" value="ECO:0007669"/>
    <property type="project" value="TreeGrafter"/>
</dbReference>
<dbReference type="EC" id="4.1.2.4" evidence="7"/>
<dbReference type="CDD" id="cd00959">
    <property type="entry name" value="DeoC"/>
    <property type="match status" value="1"/>
</dbReference>
<evidence type="ECO:0000256" key="3">
    <source>
        <dbReference type="ARBA" id="ARBA00023239"/>
    </source>
</evidence>
<comment type="subcellular location">
    <subcellularLocation>
        <location evidence="7">Cytoplasm</location>
    </subcellularLocation>
</comment>
<dbReference type="GO" id="GO:0006018">
    <property type="term" value="P:2-deoxyribose 1-phosphate catabolic process"/>
    <property type="evidence" value="ECO:0007669"/>
    <property type="project" value="UniProtKB-UniRule"/>
</dbReference>
<dbReference type="InterPro" id="IPR013785">
    <property type="entry name" value="Aldolase_TIM"/>
</dbReference>
<feature type="active site" description="Proton donor/acceptor" evidence="7">
    <location>
        <position position="185"/>
    </location>
</feature>
<dbReference type="Proteomes" id="UP000654482">
    <property type="component" value="Unassembled WGS sequence"/>
</dbReference>
<keyword evidence="4 7" id="KW-0704">Schiff base</keyword>
<evidence type="ECO:0000256" key="6">
    <source>
        <dbReference type="ARBA" id="ARBA00056337"/>
    </source>
</evidence>
<evidence type="ECO:0000313" key="8">
    <source>
        <dbReference type="EMBL" id="MBE9118177.1"/>
    </source>
</evidence>
<protein>
    <recommendedName>
        <fullName evidence="7">Deoxyribose-phosphate aldolase</fullName>
        <shortName evidence="7">DERA</shortName>
        <ecNumber evidence="7">4.1.2.4</ecNumber>
    </recommendedName>
    <alternativeName>
        <fullName evidence="7">2-deoxy-D-ribose 5-phosphate aldolase</fullName>
    </alternativeName>
    <alternativeName>
        <fullName evidence="7">Phosphodeoxyriboaldolase</fullName>
        <shortName evidence="7">Deoxyriboaldolase</shortName>
    </alternativeName>
</protein>
<dbReference type="Gene3D" id="3.20.20.70">
    <property type="entry name" value="Aldolase class I"/>
    <property type="match status" value="1"/>
</dbReference>
<dbReference type="HAMAP" id="MF_00114">
    <property type="entry name" value="DeoC_type1"/>
    <property type="match status" value="1"/>
</dbReference>
<dbReference type="RefSeq" id="WP_194031265.1">
    <property type="nucleotide sequence ID" value="NZ_JADEWZ010000039.1"/>
</dbReference>
<dbReference type="SUPFAM" id="SSF51569">
    <property type="entry name" value="Aldolase"/>
    <property type="match status" value="1"/>
</dbReference>
<gene>
    <name evidence="7 8" type="primary">deoC</name>
    <name evidence="8" type="ORF">IQ249_19985</name>
</gene>
<dbReference type="PANTHER" id="PTHR10889:SF1">
    <property type="entry name" value="DEOXYRIBOSE-PHOSPHATE ALDOLASE"/>
    <property type="match status" value="1"/>
</dbReference>
<dbReference type="EMBL" id="JADEWZ010000039">
    <property type="protein sequence ID" value="MBE9118177.1"/>
    <property type="molecule type" value="Genomic_DNA"/>
</dbReference>
<dbReference type="GO" id="GO:0004139">
    <property type="term" value="F:deoxyribose-phosphate aldolase activity"/>
    <property type="evidence" value="ECO:0007669"/>
    <property type="project" value="UniProtKB-UniRule"/>
</dbReference>
<comment type="function">
    <text evidence="6 7">Catalyzes a reversible aldol reaction between acetaldehyde and D-glyceraldehyde 3-phosphate to generate 2-deoxy-D-ribose 5-phosphate.</text>
</comment>
<dbReference type="FunFam" id="3.20.20.70:FF:000044">
    <property type="entry name" value="Deoxyribose-phosphate aldolase"/>
    <property type="match status" value="1"/>
</dbReference>